<dbReference type="PRINTS" id="PR00315">
    <property type="entry name" value="ELONGATNFCT"/>
</dbReference>
<dbReference type="InterPro" id="IPR013842">
    <property type="entry name" value="LepA_CTD"/>
</dbReference>
<dbReference type="Pfam" id="PF03144">
    <property type="entry name" value="GTP_EFTU_D2"/>
    <property type="match status" value="1"/>
</dbReference>
<dbReference type="Gene3D" id="3.40.50.300">
    <property type="entry name" value="P-loop containing nucleotide triphosphate hydrolases"/>
    <property type="match status" value="1"/>
</dbReference>
<evidence type="ECO:0000256" key="4">
    <source>
        <dbReference type="ARBA" id="ARBA00022917"/>
    </source>
</evidence>
<dbReference type="NCBIfam" id="TIGR00231">
    <property type="entry name" value="small_GTP"/>
    <property type="match status" value="1"/>
</dbReference>
<reference evidence="8 9" key="1">
    <citation type="submission" date="2023-10" db="EMBL/GenBank/DDBJ databases">
        <authorList>
            <person name="Maclean D."/>
            <person name="Macfadyen A."/>
        </authorList>
    </citation>
    <scope>NUCLEOTIDE SEQUENCE [LARGE SCALE GENOMIC DNA]</scope>
</reference>
<dbReference type="EMBL" id="CAUYUE010000004">
    <property type="protein sequence ID" value="CAK0760732.1"/>
    <property type="molecule type" value="Genomic_DNA"/>
</dbReference>
<dbReference type="Pfam" id="PF00009">
    <property type="entry name" value="GTP_EFTU"/>
    <property type="match status" value="1"/>
</dbReference>
<dbReference type="InterPro" id="IPR038363">
    <property type="entry name" value="LepA_C_sf"/>
</dbReference>
<comment type="caution">
    <text evidence="8">The sequence shown here is derived from an EMBL/GenBank/DDBJ whole genome shotgun (WGS) entry which is preliminary data.</text>
</comment>
<evidence type="ECO:0000259" key="7">
    <source>
        <dbReference type="PROSITE" id="PS51722"/>
    </source>
</evidence>
<evidence type="ECO:0000256" key="5">
    <source>
        <dbReference type="ARBA" id="ARBA00023134"/>
    </source>
</evidence>
<dbReference type="FunFam" id="3.30.70.2570:FF:000001">
    <property type="entry name" value="Translation factor GUF1, mitochondrial"/>
    <property type="match status" value="1"/>
</dbReference>
<comment type="subcellular location">
    <subcellularLocation>
        <location evidence="6">Plastid</location>
        <location evidence="6">Chloroplast</location>
    </subcellularLocation>
</comment>
<comment type="catalytic activity">
    <reaction evidence="6">
        <text>GTP + H2O = GDP + phosphate + H(+)</text>
        <dbReference type="Rhea" id="RHEA:19669"/>
        <dbReference type="ChEBI" id="CHEBI:15377"/>
        <dbReference type="ChEBI" id="CHEBI:15378"/>
        <dbReference type="ChEBI" id="CHEBI:37565"/>
        <dbReference type="ChEBI" id="CHEBI:43474"/>
        <dbReference type="ChEBI" id="CHEBI:58189"/>
        <dbReference type="EC" id="3.6.5.n1"/>
    </reaction>
</comment>
<dbReference type="PANTHER" id="PTHR43512">
    <property type="entry name" value="TRANSLATION FACTOR GUF1-RELATED"/>
    <property type="match status" value="1"/>
</dbReference>
<dbReference type="PANTHER" id="PTHR43512:SF4">
    <property type="entry name" value="TRANSLATION FACTOR GUF1 HOMOLOG, CHLOROPLASTIC"/>
    <property type="match status" value="1"/>
</dbReference>
<dbReference type="InterPro" id="IPR004161">
    <property type="entry name" value="EFTu-like_2"/>
</dbReference>
<keyword evidence="4 6" id="KW-0648">Protein biosynthesis</keyword>
<dbReference type="InterPro" id="IPR035647">
    <property type="entry name" value="EFG_III/V"/>
</dbReference>
<dbReference type="Gene3D" id="3.30.70.870">
    <property type="entry name" value="Elongation Factor G (Translational Gtpase), domain 3"/>
    <property type="match status" value="1"/>
</dbReference>
<dbReference type="SUPFAM" id="SSF50447">
    <property type="entry name" value="Translation proteins"/>
    <property type="match status" value="1"/>
</dbReference>
<dbReference type="SUPFAM" id="SSF54980">
    <property type="entry name" value="EF-G C-terminal domain-like"/>
    <property type="match status" value="2"/>
</dbReference>
<feature type="binding site" evidence="6">
    <location>
        <begin position="160"/>
        <end position="163"/>
    </location>
    <ligand>
        <name>GTP</name>
        <dbReference type="ChEBI" id="CHEBI:37565"/>
    </ligand>
</feature>
<dbReference type="InterPro" id="IPR005225">
    <property type="entry name" value="Small_GTP-bd"/>
</dbReference>
<evidence type="ECO:0000256" key="6">
    <source>
        <dbReference type="HAMAP-Rule" id="MF_03138"/>
    </source>
</evidence>
<name>A0AAV1HYF4_9CHLO</name>
<dbReference type="GO" id="GO:0045727">
    <property type="term" value="P:positive regulation of translation"/>
    <property type="evidence" value="ECO:0007669"/>
    <property type="project" value="UniProtKB-UniRule"/>
</dbReference>
<dbReference type="CDD" id="cd03699">
    <property type="entry name" value="EF4_II"/>
    <property type="match status" value="1"/>
</dbReference>
<gene>
    <name evidence="8" type="ORF">CVIRNUC_002795</name>
</gene>
<keyword evidence="6" id="KW-0150">Chloroplast</keyword>
<evidence type="ECO:0000256" key="1">
    <source>
        <dbReference type="ARBA" id="ARBA00005454"/>
    </source>
</evidence>
<dbReference type="FunFam" id="3.30.70.240:FF:000007">
    <property type="entry name" value="Translation factor GUF1, mitochondrial"/>
    <property type="match status" value="1"/>
</dbReference>
<keyword evidence="6" id="KW-0934">Plastid</keyword>
<sequence>MAEGDATTCIAAPEVVERTFADGKVRKVLPKNIRNFSIIAHIDHGKSTLADQLLMKTKTVESRDFQAQFLDGMDLERERGITIKLNQARMRYTASDGELYALNLIDTPGHVDFSYEVSRSLAACEGCLLVVDAAQGVEAQTLANVYIALENDLEIIPVINKIDLPGADVEKVKREVEEVVGIDCSNAILTSAKQGIGIEDVLEAVVKRIPPPPDNTHKPLRALIFDSYYDAYKGVIVYFRVVDGELKPGDTIRLINTAKEYVVDEVGVLSPKQIPVDRLYAGEVGYLAAAIKAVADAKVGDTITLKKHGCREPLAGYREVVPMVFCGLFPTDADQFGDLREALGRLQLNDAALSYEPEVSSAMGFGFRCGFLGLLHMEIVQERLEREYHLDLIITAPTVKYKCTVKGEEVIVDNPSKLPDHHEDLREPYCKMDIITPTDYVGPLMELAQARRGDFKDMTYLTETRTTLVYDMPLAEVVTDFFDEMKSRSKGYASMEYQITGYRPNKLVRLDVKINQEVAEPLASIVHKDNAYKIGRALVTKLKELIPRQQFRIPIQAAIGAKVIASESISALRKDVLAKCYGGDVSRKKKLLSKQAAGKKRMKSIGTVNVPQEAFMAVLSLGTEKEA</sequence>
<keyword evidence="9" id="KW-1185">Reference proteome</keyword>
<feature type="domain" description="Tr-type G" evidence="7">
    <location>
        <begin position="31"/>
        <end position="213"/>
    </location>
</feature>
<dbReference type="EC" id="3.6.5.n1" evidence="6"/>
<dbReference type="CDD" id="cd03709">
    <property type="entry name" value="lepA_C"/>
    <property type="match status" value="1"/>
</dbReference>
<feature type="binding site" evidence="6">
    <location>
        <begin position="40"/>
        <end position="47"/>
    </location>
    <ligand>
        <name>GTP</name>
        <dbReference type="ChEBI" id="CHEBI:37565"/>
    </ligand>
</feature>
<dbReference type="GO" id="GO:0006412">
    <property type="term" value="P:translation"/>
    <property type="evidence" value="ECO:0007669"/>
    <property type="project" value="UniProtKB-KW"/>
</dbReference>
<keyword evidence="2 6" id="KW-0547">Nucleotide-binding</keyword>
<dbReference type="Pfam" id="PF00679">
    <property type="entry name" value="EFG_C"/>
    <property type="match status" value="1"/>
</dbReference>
<dbReference type="CDD" id="cd01890">
    <property type="entry name" value="LepA"/>
    <property type="match status" value="1"/>
</dbReference>
<keyword evidence="5 6" id="KW-0342">GTP-binding</keyword>
<dbReference type="InterPro" id="IPR009000">
    <property type="entry name" value="Transl_B-barrel_sf"/>
</dbReference>
<dbReference type="SUPFAM" id="SSF52540">
    <property type="entry name" value="P-loop containing nucleoside triphosphate hydrolases"/>
    <property type="match status" value="1"/>
</dbReference>
<accession>A0AAV1HYF4</accession>
<dbReference type="HAMAP" id="MF_03138">
    <property type="entry name" value="GUFP"/>
    <property type="match status" value="1"/>
</dbReference>
<proteinExistence type="inferred from homology"/>
<dbReference type="GO" id="GO:0005525">
    <property type="term" value="F:GTP binding"/>
    <property type="evidence" value="ECO:0007669"/>
    <property type="project" value="UniProtKB-UniRule"/>
</dbReference>
<dbReference type="InterPro" id="IPR000640">
    <property type="entry name" value="EFG_V-like"/>
</dbReference>
<evidence type="ECO:0000256" key="3">
    <source>
        <dbReference type="ARBA" id="ARBA00022801"/>
    </source>
</evidence>
<dbReference type="InterPro" id="IPR031157">
    <property type="entry name" value="G_TR_CS"/>
</dbReference>
<keyword evidence="3 6" id="KW-0378">Hydrolase</keyword>
<dbReference type="GO" id="GO:0009507">
    <property type="term" value="C:chloroplast"/>
    <property type="evidence" value="ECO:0007669"/>
    <property type="project" value="UniProtKB-SubCell"/>
</dbReference>
<dbReference type="HAMAP" id="MF_00071">
    <property type="entry name" value="LepA"/>
    <property type="match status" value="1"/>
</dbReference>
<protein>
    <recommendedName>
        <fullName evidence="6">Translation factor GUF1 homolog, chloroplastic</fullName>
        <ecNumber evidence="6">3.6.5.n1</ecNumber>
    </recommendedName>
    <alternativeName>
        <fullName evidence="6">Elongation factor 4 homolog</fullName>
        <shortName evidence="6">EF-4</shortName>
    </alternativeName>
    <alternativeName>
        <fullName evidence="6">GTPase GUF1 homolog</fullName>
    </alternativeName>
    <alternativeName>
        <fullName evidence="6">Ribosomal back-translocase</fullName>
    </alternativeName>
</protein>
<dbReference type="AlphaFoldDB" id="A0AAV1HYF4"/>
<dbReference type="InterPro" id="IPR006297">
    <property type="entry name" value="EF-4"/>
</dbReference>
<dbReference type="Gene3D" id="3.30.70.240">
    <property type="match status" value="1"/>
</dbReference>
<evidence type="ECO:0000313" key="9">
    <source>
        <dbReference type="Proteomes" id="UP001314263"/>
    </source>
</evidence>
<dbReference type="Gene3D" id="2.40.30.10">
    <property type="entry name" value="Translation factors"/>
    <property type="match status" value="1"/>
</dbReference>
<dbReference type="PROSITE" id="PS00301">
    <property type="entry name" value="G_TR_1"/>
    <property type="match status" value="1"/>
</dbReference>
<dbReference type="InterPro" id="IPR027417">
    <property type="entry name" value="P-loop_NTPase"/>
</dbReference>
<dbReference type="FunFam" id="3.30.70.870:FF:000004">
    <property type="entry name" value="Translation factor GUF1, mitochondrial"/>
    <property type="match status" value="1"/>
</dbReference>
<dbReference type="FunFam" id="2.40.30.10:FF:000015">
    <property type="entry name" value="Translation factor GUF1, mitochondrial"/>
    <property type="match status" value="1"/>
</dbReference>
<comment type="similarity">
    <text evidence="1 6">Belongs to the TRAFAC class translation factor GTPase superfamily. Classic translation factor GTPase family. LepA subfamily.</text>
</comment>
<comment type="function">
    <text evidence="6">Promotes chloroplast protein synthesis. May act as a fidelity factor of the translation reaction, by catalyzing a one-codon backward translocation of tRNAs on improperly translocated ribosomes.</text>
</comment>
<dbReference type="Proteomes" id="UP001314263">
    <property type="component" value="Unassembled WGS sequence"/>
</dbReference>
<dbReference type="Pfam" id="PF06421">
    <property type="entry name" value="LepA_C"/>
    <property type="match status" value="1"/>
</dbReference>
<feature type="binding site" evidence="6">
    <location>
        <begin position="106"/>
        <end position="110"/>
    </location>
    <ligand>
        <name>GTP</name>
        <dbReference type="ChEBI" id="CHEBI:37565"/>
    </ligand>
</feature>
<dbReference type="InterPro" id="IPR027518">
    <property type="entry name" value="GUFP"/>
</dbReference>
<dbReference type="GO" id="GO:0003924">
    <property type="term" value="F:GTPase activity"/>
    <property type="evidence" value="ECO:0007669"/>
    <property type="project" value="UniProtKB-UniRule"/>
</dbReference>
<organism evidence="8 9">
    <name type="scientific">Coccomyxa viridis</name>
    <dbReference type="NCBI Taxonomy" id="1274662"/>
    <lineage>
        <taxon>Eukaryota</taxon>
        <taxon>Viridiplantae</taxon>
        <taxon>Chlorophyta</taxon>
        <taxon>core chlorophytes</taxon>
        <taxon>Trebouxiophyceae</taxon>
        <taxon>Trebouxiophyceae incertae sedis</taxon>
        <taxon>Coccomyxaceae</taxon>
        <taxon>Coccomyxa</taxon>
    </lineage>
</organism>
<dbReference type="FunFam" id="3.40.50.300:FF:000078">
    <property type="entry name" value="Elongation factor 4"/>
    <property type="match status" value="1"/>
</dbReference>
<dbReference type="InterPro" id="IPR000795">
    <property type="entry name" value="T_Tr_GTP-bd_dom"/>
</dbReference>
<evidence type="ECO:0000313" key="8">
    <source>
        <dbReference type="EMBL" id="CAK0760732.1"/>
    </source>
</evidence>
<dbReference type="GO" id="GO:0043022">
    <property type="term" value="F:ribosome binding"/>
    <property type="evidence" value="ECO:0007669"/>
    <property type="project" value="TreeGrafter"/>
</dbReference>
<dbReference type="CDD" id="cd16260">
    <property type="entry name" value="EF4_III"/>
    <property type="match status" value="1"/>
</dbReference>
<dbReference type="PROSITE" id="PS51722">
    <property type="entry name" value="G_TR_2"/>
    <property type="match status" value="1"/>
</dbReference>
<dbReference type="NCBIfam" id="TIGR01393">
    <property type="entry name" value="lepA"/>
    <property type="match status" value="1"/>
</dbReference>
<evidence type="ECO:0000256" key="2">
    <source>
        <dbReference type="ARBA" id="ARBA00022741"/>
    </source>
</evidence>
<dbReference type="Gene3D" id="3.30.70.2570">
    <property type="entry name" value="Elongation factor 4, C-terminal domain"/>
    <property type="match status" value="1"/>
</dbReference>
<dbReference type="InterPro" id="IPR035654">
    <property type="entry name" value="LepA_IV"/>
</dbReference>